<evidence type="ECO:0000313" key="15">
    <source>
        <dbReference type="EMBL" id="OAN67055.1"/>
    </source>
</evidence>
<comment type="subcellular location">
    <subcellularLocation>
        <location evidence="2">Cell membrane</location>
        <topology evidence="2">Multi-pass membrane protein</topology>
    </subcellularLocation>
</comment>
<keyword evidence="7" id="KW-0479">Metal-binding</keyword>
<keyword evidence="10" id="KW-0408">Iron</keyword>
<evidence type="ECO:0000256" key="6">
    <source>
        <dbReference type="ARBA" id="ARBA00022692"/>
    </source>
</evidence>
<evidence type="ECO:0000256" key="11">
    <source>
        <dbReference type="ARBA" id="ARBA00023136"/>
    </source>
</evidence>
<sequence length="161" mass="17540">MALLIIGLWVLGQVMGELPKGDFRGQVFGWHKELGVVILILVSARLTWRLGAGVPALPDTMQGRERAAAHAGHILLYLLMILLPIDGILLSQSGGRAVMLAGWQLPTLIGKNEGLHELFEGAHEVMAWGLAILLLGHVGAALRHHYILRDTVLTRMLPGRD</sequence>
<evidence type="ECO:0000313" key="16">
    <source>
        <dbReference type="Proteomes" id="UP000078543"/>
    </source>
</evidence>
<organism evidence="15 16">
    <name type="scientific">Magnetospirillum moscoviense</name>
    <dbReference type="NCBI Taxonomy" id="1437059"/>
    <lineage>
        <taxon>Bacteria</taxon>
        <taxon>Pseudomonadati</taxon>
        <taxon>Pseudomonadota</taxon>
        <taxon>Alphaproteobacteria</taxon>
        <taxon>Rhodospirillales</taxon>
        <taxon>Rhodospirillaceae</taxon>
        <taxon>Magnetospirillum</taxon>
    </lineage>
</organism>
<dbReference type="EMBL" id="LWQU01000011">
    <property type="protein sequence ID" value="OAN67055.1"/>
    <property type="molecule type" value="Genomic_DNA"/>
</dbReference>
<keyword evidence="4" id="KW-1003">Cell membrane</keyword>
<keyword evidence="5" id="KW-0349">Heme</keyword>
<name>A0A178N209_9PROT</name>
<dbReference type="PANTHER" id="PTHR30529">
    <property type="entry name" value="CYTOCHROME B561"/>
    <property type="match status" value="1"/>
</dbReference>
<dbReference type="GO" id="GO:0046872">
    <property type="term" value="F:metal ion binding"/>
    <property type="evidence" value="ECO:0007669"/>
    <property type="project" value="UniProtKB-KW"/>
</dbReference>
<evidence type="ECO:0000256" key="2">
    <source>
        <dbReference type="ARBA" id="ARBA00004651"/>
    </source>
</evidence>
<proteinExistence type="inferred from homology"/>
<evidence type="ECO:0000256" key="13">
    <source>
        <dbReference type="SAM" id="Phobius"/>
    </source>
</evidence>
<dbReference type="STRING" id="1437059.A6A05_05545"/>
<keyword evidence="6 13" id="KW-0812">Transmembrane</keyword>
<dbReference type="PANTHER" id="PTHR30529:SF7">
    <property type="entry name" value="CYTOCHROME B561 BACTERIAL_NI-HYDROGENASE DOMAIN-CONTAINING PROTEIN"/>
    <property type="match status" value="1"/>
</dbReference>
<feature type="domain" description="Cytochrome b561 bacterial/Ni-hydrogenase" evidence="14">
    <location>
        <begin position="1"/>
        <end position="159"/>
    </location>
</feature>
<evidence type="ECO:0000256" key="5">
    <source>
        <dbReference type="ARBA" id="ARBA00022617"/>
    </source>
</evidence>
<keyword evidence="16" id="KW-1185">Reference proteome</keyword>
<reference evidence="15 16" key="1">
    <citation type="submission" date="2016-04" db="EMBL/GenBank/DDBJ databases">
        <title>Draft genome sequence of freshwater magnetotactic bacteria Magnetospirillum marisnigri SP-1 and Magnetospirillum moscoviense BB-1.</title>
        <authorList>
            <person name="Koziaeva V."/>
            <person name="Dziuba M.V."/>
            <person name="Ivanov T.M."/>
            <person name="Kuznetsov B."/>
            <person name="Grouzdev D.S."/>
        </authorList>
    </citation>
    <scope>NUCLEOTIDE SEQUENCE [LARGE SCALE GENOMIC DNA]</scope>
    <source>
        <strain evidence="15 16">BB-1</strain>
    </source>
</reference>
<keyword evidence="11 13" id="KW-0472">Membrane</keyword>
<comment type="caution">
    <text evidence="15">The sequence shown here is derived from an EMBL/GenBank/DDBJ whole genome shotgun (WGS) entry which is preliminary data.</text>
</comment>
<protein>
    <submittedName>
        <fullName evidence="15">Cytochrome B</fullName>
    </submittedName>
</protein>
<dbReference type="InterPro" id="IPR052168">
    <property type="entry name" value="Cytochrome_b561_oxidase"/>
</dbReference>
<keyword evidence="9 13" id="KW-1133">Transmembrane helix</keyword>
<dbReference type="GO" id="GO:0020037">
    <property type="term" value="F:heme binding"/>
    <property type="evidence" value="ECO:0007669"/>
    <property type="project" value="TreeGrafter"/>
</dbReference>
<evidence type="ECO:0000256" key="8">
    <source>
        <dbReference type="ARBA" id="ARBA00022982"/>
    </source>
</evidence>
<evidence type="ECO:0000256" key="12">
    <source>
        <dbReference type="ARBA" id="ARBA00037975"/>
    </source>
</evidence>
<comment type="similarity">
    <text evidence="12">Belongs to the cytochrome b561 family.</text>
</comment>
<dbReference type="GO" id="GO:0009055">
    <property type="term" value="F:electron transfer activity"/>
    <property type="evidence" value="ECO:0007669"/>
    <property type="project" value="InterPro"/>
</dbReference>
<dbReference type="Proteomes" id="UP000078543">
    <property type="component" value="Unassembled WGS sequence"/>
</dbReference>
<feature type="transmembrane region" description="Helical" evidence="13">
    <location>
        <begin position="125"/>
        <end position="146"/>
    </location>
</feature>
<dbReference type="GO" id="GO:0022904">
    <property type="term" value="P:respiratory electron transport chain"/>
    <property type="evidence" value="ECO:0007669"/>
    <property type="project" value="InterPro"/>
</dbReference>
<dbReference type="InterPro" id="IPR011577">
    <property type="entry name" value="Cyt_b561_bac/Ni-Hgenase"/>
</dbReference>
<evidence type="ECO:0000259" key="14">
    <source>
        <dbReference type="Pfam" id="PF01292"/>
    </source>
</evidence>
<dbReference type="SUPFAM" id="SSF81342">
    <property type="entry name" value="Transmembrane di-heme cytochromes"/>
    <property type="match status" value="1"/>
</dbReference>
<keyword evidence="3" id="KW-0813">Transport</keyword>
<evidence type="ECO:0000256" key="3">
    <source>
        <dbReference type="ARBA" id="ARBA00022448"/>
    </source>
</evidence>
<evidence type="ECO:0000256" key="1">
    <source>
        <dbReference type="ARBA" id="ARBA00001970"/>
    </source>
</evidence>
<accession>A0A178N209</accession>
<comment type="cofactor">
    <cofactor evidence="1">
        <name>heme b</name>
        <dbReference type="ChEBI" id="CHEBI:60344"/>
    </cofactor>
</comment>
<dbReference type="GO" id="GO:0005886">
    <property type="term" value="C:plasma membrane"/>
    <property type="evidence" value="ECO:0007669"/>
    <property type="project" value="UniProtKB-SubCell"/>
</dbReference>
<dbReference type="InterPro" id="IPR016174">
    <property type="entry name" value="Di-haem_cyt_TM"/>
</dbReference>
<keyword evidence="8" id="KW-0249">Electron transport</keyword>
<evidence type="ECO:0000256" key="7">
    <source>
        <dbReference type="ARBA" id="ARBA00022723"/>
    </source>
</evidence>
<gene>
    <name evidence="15" type="ORF">A6A05_05545</name>
</gene>
<feature type="transmembrane region" description="Helical" evidence="13">
    <location>
        <begin position="69"/>
        <end position="90"/>
    </location>
</feature>
<dbReference type="AlphaFoldDB" id="A0A178N209"/>
<evidence type="ECO:0000256" key="4">
    <source>
        <dbReference type="ARBA" id="ARBA00022475"/>
    </source>
</evidence>
<evidence type="ECO:0000256" key="10">
    <source>
        <dbReference type="ARBA" id="ARBA00023004"/>
    </source>
</evidence>
<evidence type="ECO:0000256" key="9">
    <source>
        <dbReference type="ARBA" id="ARBA00022989"/>
    </source>
</evidence>
<dbReference type="Pfam" id="PF01292">
    <property type="entry name" value="Ni_hydr_CYTB"/>
    <property type="match status" value="1"/>
</dbReference>